<dbReference type="Pfam" id="PF07177">
    <property type="entry name" value="Neuralized"/>
    <property type="match status" value="1"/>
</dbReference>
<sequence>MAKAQRAGLLDVFGCVAGPPATPPAFRGLGEDFLLPRKSPHLGFMRHAPSQELNELEKESDLFRLDGGSSSSILDDIPSLQEGCRRDLTSATQREVRGRLAMWRCMSCRGRDVSDISSALAVSATLASLDLEVELPPAQIPDDEIDDPMDAENLWHSFPEVPEEIWTMVLSHVVDLRSWATLSHISRGFASLVKAETTWCGRVVRIEPGMIHGIAPRLCSLLPVWRRAKKLVLPRDPAVMHEIAWRAPTLPLEVAWRFDSELKGAGVQVIQSGNAVRRTGDDDLVVFGDAPLPTTDGQDPYFEVCLDERTELEEINDFGIGVTACDPCDLAVIGSVADEVPRSWVVDFTVASVILNVNNVNSARGTRARAELLQQGDRVGVRVTKDGALEVFVNGILLEHLAPATSSERVPPGIPLYPVVDLYGSPLQMSRTDDRPRSMC</sequence>
<name>A0A7S1FE60_NOCSC</name>
<protein>
    <recommendedName>
        <fullName evidence="1">NHR domain-containing protein</fullName>
    </recommendedName>
</protein>
<reference evidence="2" key="1">
    <citation type="submission" date="2021-01" db="EMBL/GenBank/DDBJ databases">
        <authorList>
            <person name="Corre E."/>
            <person name="Pelletier E."/>
            <person name="Niang G."/>
            <person name="Scheremetjew M."/>
            <person name="Finn R."/>
            <person name="Kale V."/>
            <person name="Holt S."/>
            <person name="Cochrane G."/>
            <person name="Meng A."/>
            <person name="Brown T."/>
            <person name="Cohen L."/>
        </authorList>
    </citation>
    <scope>NUCLEOTIDE SEQUENCE</scope>
</reference>
<organism evidence="2">
    <name type="scientific">Noctiluca scintillans</name>
    <name type="common">Sea sparkle</name>
    <name type="synonym">Red tide dinoflagellate</name>
    <dbReference type="NCBI Taxonomy" id="2966"/>
    <lineage>
        <taxon>Eukaryota</taxon>
        <taxon>Sar</taxon>
        <taxon>Alveolata</taxon>
        <taxon>Dinophyceae</taxon>
        <taxon>Noctilucales</taxon>
        <taxon>Noctilucaceae</taxon>
        <taxon>Noctiluca</taxon>
    </lineage>
</organism>
<dbReference type="Gene3D" id="2.60.120.920">
    <property type="match status" value="1"/>
</dbReference>
<dbReference type="AlphaFoldDB" id="A0A7S1FE60"/>
<feature type="domain" description="NHR" evidence="1">
    <location>
        <begin position="263"/>
        <end position="429"/>
    </location>
</feature>
<proteinExistence type="predicted"/>
<evidence type="ECO:0000313" key="2">
    <source>
        <dbReference type="EMBL" id="CAD8862236.1"/>
    </source>
</evidence>
<dbReference type="EMBL" id="HBFQ01051302">
    <property type="protein sequence ID" value="CAD8862236.1"/>
    <property type="molecule type" value="Transcribed_RNA"/>
</dbReference>
<dbReference type="InterPro" id="IPR043136">
    <property type="entry name" value="B30.2/SPRY_sf"/>
</dbReference>
<evidence type="ECO:0000259" key="1">
    <source>
        <dbReference type="Pfam" id="PF07177"/>
    </source>
</evidence>
<accession>A0A7S1FE60</accession>
<dbReference type="InterPro" id="IPR006573">
    <property type="entry name" value="NHR_dom"/>
</dbReference>
<gene>
    <name evidence="2" type="ORF">NSCI0253_LOCUS36591</name>
</gene>